<organism evidence="8 9">
    <name type="scientific">Candidatus Ornithospirochaeta avicola</name>
    <dbReference type="NCBI Taxonomy" id="2840896"/>
    <lineage>
        <taxon>Bacteria</taxon>
        <taxon>Pseudomonadati</taxon>
        <taxon>Spirochaetota</taxon>
        <taxon>Spirochaetia</taxon>
        <taxon>Spirochaetales</taxon>
        <taxon>Spirochaetaceae</taxon>
        <taxon>Spirochaetaceae incertae sedis</taxon>
        <taxon>Candidatus Ornithospirochaeta</taxon>
    </lineage>
</organism>
<evidence type="ECO:0000256" key="6">
    <source>
        <dbReference type="SAM" id="MobiDB-lite"/>
    </source>
</evidence>
<protein>
    <submittedName>
        <fullName evidence="8">DNA recombination protein RmuC</fullName>
    </submittedName>
</protein>
<dbReference type="PANTHER" id="PTHR30563">
    <property type="entry name" value="DNA RECOMBINATION PROTEIN RMUC"/>
    <property type="match status" value="1"/>
</dbReference>
<evidence type="ECO:0000313" key="8">
    <source>
        <dbReference type="EMBL" id="HIV98414.1"/>
    </source>
</evidence>
<keyword evidence="7" id="KW-0472">Membrane</keyword>
<evidence type="ECO:0000256" key="4">
    <source>
        <dbReference type="ARBA" id="ARBA00023172"/>
    </source>
</evidence>
<dbReference type="EMBL" id="DXHU01000006">
    <property type="protein sequence ID" value="HIV98414.1"/>
    <property type="molecule type" value="Genomic_DNA"/>
</dbReference>
<feature type="coiled-coil region" evidence="5">
    <location>
        <begin position="106"/>
        <end position="133"/>
    </location>
</feature>
<dbReference type="InterPro" id="IPR003798">
    <property type="entry name" value="DNA_recombination_RmuC"/>
</dbReference>
<dbReference type="GO" id="GO:0006310">
    <property type="term" value="P:DNA recombination"/>
    <property type="evidence" value="ECO:0007669"/>
    <property type="project" value="UniProtKB-KW"/>
</dbReference>
<evidence type="ECO:0000256" key="5">
    <source>
        <dbReference type="SAM" id="Coils"/>
    </source>
</evidence>
<reference evidence="8" key="1">
    <citation type="journal article" date="2021" name="PeerJ">
        <title>Extensive microbial diversity within the chicken gut microbiome revealed by metagenomics and culture.</title>
        <authorList>
            <person name="Gilroy R."/>
            <person name="Ravi A."/>
            <person name="Getino M."/>
            <person name="Pursley I."/>
            <person name="Horton D.L."/>
            <person name="Alikhan N.F."/>
            <person name="Baker D."/>
            <person name="Gharbi K."/>
            <person name="Hall N."/>
            <person name="Watson M."/>
            <person name="Adriaenssens E.M."/>
            <person name="Foster-Nyarko E."/>
            <person name="Jarju S."/>
            <person name="Secka A."/>
            <person name="Antonio M."/>
            <person name="Oren A."/>
            <person name="Chaudhuri R.R."/>
            <person name="La Ragione R."/>
            <person name="Hildebrand F."/>
            <person name="Pallen M.J."/>
        </authorList>
    </citation>
    <scope>NUCLEOTIDE SEQUENCE</scope>
    <source>
        <strain evidence="8">Gambia11-129</strain>
    </source>
</reference>
<comment type="function">
    <text evidence="1">Involved in DNA recombination.</text>
</comment>
<keyword evidence="7" id="KW-0812">Transmembrane</keyword>
<sequence length="458" mass="52283">METALIVIAVLNLIIIIALLFRIRAKNDDSKLESTILSYFREEEKILSSQLSALREESAKNNLLMTEKTAESLDKIRTASSEGLRAVFIQQQNEKKSLDENFLSLSERIKEQLEKIRTEEKDAQEALLKMNRDSSDCLRAELERIRGENDKKLEAMRQTVDEKLQKTLDERLAASFEIVTKNLNSLREALGEINRLSKDVGDLNKLFGNVKSRGVWGEVQAEAILSDILTSDQYEKNFHPRKNGAEVVEFAIKLPGKENGNVYIPIDSKFPKEDYERYVESTSRGNKDEIDASLKALRERIRKEASDIDQKYINPPRTTDFAILFLPTESLYAEILRQAGFTEDIQMRYKVIISGPTTFSALITSLNMGFRTLQIEKRTKEVWHIFAQIKKQMSTFAEELEASKKAIEGASSKIDKAIKRSGMLQIKMEKIELPEARENESFADSLNGESSTYTELPF</sequence>
<comment type="similarity">
    <text evidence="2">Belongs to the RmuC family.</text>
</comment>
<accession>A0A9D1TM83</accession>
<feature type="region of interest" description="Disordered" evidence="6">
    <location>
        <begin position="438"/>
        <end position="458"/>
    </location>
</feature>
<evidence type="ECO:0000256" key="1">
    <source>
        <dbReference type="ARBA" id="ARBA00003416"/>
    </source>
</evidence>
<comment type="caution">
    <text evidence="8">The sequence shown here is derived from an EMBL/GenBank/DDBJ whole genome shotgun (WGS) entry which is preliminary data.</text>
</comment>
<name>A0A9D1TM83_9SPIO</name>
<evidence type="ECO:0000313" key="9">
    <source>
        <dbReference type="Proteomes" id="UP000823936"/>
    </source>
</evidence>
<evidence type="ECO:0000256" key="3">
    <source>
        <dbReference type="ARBA" id="ARBA00023054"/>
    </source>
</evidence>
<dbReference type="Pfam" id="PF02646">
    <property type="entry name" value="RmuC"/>
    <property type="match status" value="1"/>
</dbReference>
<dbReference type="PANTHER" id="PTHR30563:SF0">
    <property type="entry name" value="DNA RECOMBINATION PROTEIN RMUC"/>
    <property type="match status" value="1"/>
</dbReference>
<dbReference type="AlphaFoldDB" id="A0A9D1TM83"/>
<evidence type="ECO:0000256" key="7">
    <source>
        <dbReference type="SAM" id="Phobius"/>
    </source>
</evidence>
<dbReference type="Proteomes" id="UP000823936">
    <property type="component" value="Unassembled WGS sequence"/>
</dbReference>
<keyword evidence="3 5" id="KW-0175">Coiled coil</keyword>
<reference evidence="8" key="2">
    <citation type="submission" date="2021-04" db="EMBL/GenBank/DDBJ databases">
        <authorList>
            <person name="Gilroy R."/>
        </authorList>
    </citation>
    <scope>NUCLEOTIDE SEQUENCE</scope>
    <source>
        <strain evidence="8">Gambia11-129</strain>
    </source>
</reference>
<feature type="transmembrane region" description="Helical" evidence="7">
    <location>
        <begin position="6"/>
        <end position="23"/>
    </location>
</feature>
<keyword evidence="7" id="KW-1133">Transmembrane helix</keyword>
<evidence type="ECO:0000256" key="2">
    <source>
        <dbReference type="ARBA" id="ARBA00009840"/>
    </source>
</evidence>
<proteinExistence type="inferred from homology"/>
<gene>
    <name evidence="8" type="primary">rmuC</name>
    <name evidence="8" type="ORF">IAB12_01375</name>
</gene>
<feature type="compositionally biased region" description="Polar residues" evidence="6">
    <location>
        <begin position="442"/>
        <end position="458"/>
    </location>
</feature>
<keyword evidence="4" id="KW-0233">DNA recombination</keyword>